<gene>
    <name evidence="3" type="primary">SEC1_2</name>
    <name evidence="3" type="ORF">DFQ27_007824</name>
</gene>
<dbReference type="InterPro" id="IPR036045">
    <property type="entry name" value="Sec1-like_sf"/>
</dbReference>
<dbReference type="EMBL" id="JAAAJB010000063">
    <property type="protein sequence ID" value="KAG0267953.1"/>
    <property type="molecule type" value="Genomic_DNA"/>
</dbReference>
<dbReference type="Pfam" id="PF00995">
    <property type="entry name" value="Sec1"/>
    <property type="match status" value="1"/>
</dbReference>
<dbReference type="AlphaFoldDB" id="A0A9P6QIJ7"/>
<comment type="similarity">
    <text evidence="1">Belongs to the STXBP/unc-18/SEC1 family.</text>
</comment>
<dbReference type="Gene3D" id="3.40.50.2060">
    <property type="match status" value="1"/>
</dbReference>
<comment type="caution">
    <text evidence="3">The sequence shown here is derived from an EMBL/GenBank/DDBJ whole genome shotgun (WGS) entry which is preliminary data.</text>
</comment>
<dbReference type="InterPro" id="IPR001619">
    <property type="entry name" value="Sec1-like"/>
</dbReference>
<name>A0A9P6QIJ7_9FUNG</name>
<feature type="compositionally biased region" description="Pro residues" evidence="2">
    <location>
        <begin position="569"/>
        <end position="590"/>
    </location>
</feature>
<evidence type="ECO:0000256" key="1">
    <source>
        <dbReference type="ARBA" id="ARBA00009884"/>
    </source>
</evidence>
<dbReference type="SUPFAM" id="SSF56815">
    <property type="entry name" value="Sec1/munc18-like (SM) proteins"/>
    <property type="match status" value="1"/>
</dbReference>
<dbReference type="Proteomes" id="UP000807716">
    <property type="component" value="Unassembled WGS sequence"/>
</dbReference>
<dbReference type="PANTHER" id="PTHR11679">
    <property type="entry name" value="VESICLE PROTEIN SORTING-ASSOCIATED"/>
    <property type="match status" value="1"/>
</dbReference>
<protein>
    <submittedName>
        <fullName evidence="3">Vacuolar sorting protein VPS33/slp1</fullName>
    </submittedName>
</protein>
<dbReference type="PIRSF" id="PIRSF005715">
    <property type="entry name" value="VPS45_Sec1"/>
    <property type="match status" value="1"/>
</dbReference>
<evidence type="ECO:0000313" key="3">
    <source>
        <dbReference type="EMBL" id="KAG0267953.1"/>
    </source>
</evidence>
<evidence type="ECO:0000256" key="2">
    <source>
        <dbReference type="SAM" id="MobiDB-lite"/>
    </source>
</evidence>
<keyword evidence="4" id="KW-1185">Reference proteome</keyword>
<evidence type="ECO:0000313" key="4">
    <source>
        <dbReference type="Proteomes" id="UP000807716"/>
    </source>
</evidence>
<sequence>MTIVKPGFLESIDNVKVESGRYKYVIVDARAAEIMASANCLLADVLAQEGTMFLENLETRRPPVPNVEAVYFLAPTDDSIRRLIRDFPAGKPPTYAAGHFFFLAGLDDKKFDHIRSSTDPKLIKTFKESFMDFFAVESRVFSLGNPRSFFNLYSPPLKDRHQHDEFNAISKQLVSLCATLQINPIVSYYRSPDLSMQQAKNLAMTVQMDLDEFYKGQPRSGIKPPHLMIVDRSIDPITPILHDFTYQALANDLLPIEDGKRYQYTSEGQDGQPTQKTAVLDDNDKTFLTIRHNHLTECIKFLRENVDKLMQEAMPKEEGRTQSQIDNIKEQLAKLPQFQENKEKSLATGELANGEIPKNFDAEIAAMLEDRSVSMRDRLRLVMLFFITQAATQDVRNTLFQMSRCSYQDRDIANSLEFLGVKLDVAAPPPTKKSWFSGLLKKNTMNEEDLEYDLPRYTPVIKAVIDGFVDKTIDRELYPFTLAPDQLEEIQAPKTVRSLRSAKPTFHHKGRRNEPNGRLILFVAGGMTFTEIRTVYEAAAAHNWDVLIGSSHIITPGTFMDDMRLLRNGPPPPPPPPPRSPSPPPLPPTTAPKNPFSTVKSVFGGSSSSSSGGAGHGASGSAKTKQHLPQPTPVRPPTSSSKQKLKQFFQ</sequence>
<accession>A0A9P6QIJ7</accession>
<dbReference type="InterPro" id="IPR043154">
    <property type="entry name" value="Sec-1-like_dom1"/>
</dbReference>
<dbReference type="GO" id="GO:0016192">
    <property type="term" value="P:vesicle-mediated transport"/>
    <property type="evidence" value="ECO:0007669"/>
    <property type="project" value="InterPro"/>
</dbReference>
<proteinExistence type="inferred from homology"/>
<dbReference type="InterPro" id="IPR027482">
    <property type="entry name" value="Sec1-like_dom2"/>
</dbReference>
<reference evidence="3" key="1">
    <citation type="journal article" date="2020" name="Fungal Divers.">
        <title>Resolving the Mortierellaceae phylogeny through synthesis of multi-gene phylogenetics and phylogenomics.</title>
        <authorList>
            <person name="Vandepol N."/>
            <person name="Liber J."/>
            <person name="Desiro A."/>
            <person name="Na H."/>
            <person name="Kennedy M."/>
            <person name="Barry K."/>
            <person name="Grigoriev I.V."/>
            <person name="Miller A.N."/>
            <person name="O'Donnell K."/>
            <person name="Stajich J.E."/>
            <person name="Bonito G."/>
        </authorList>
    </citation>
    <scope>NUCLEOTIDE SEQUENCE</scope>
    <source>
        <strain evidence="3">BC1065</strain>
    </source>
</reference>
<feature type="region of interest" description="Disordered" evidence="2">
    <location>
        <begin position="562"/>
        <end position="650"/>
    </location>
</feature>
<dbReference type="OrthoDB" id="2228at2759"/>
<feature type="compositionally biased region" description="Polar residues" evidence="2">
    <location>
        <begin position="591"/>
        <end position="600"/>
    </location>
</feature>
<dbReference type="Gene3D" id="1.25.40.60">
    <property type="match status" value="1"/>
</dbReference>
<dbReference type="Gene3D" id="3.40.50.1910">
    <property type="match status" value="2"/>
</dbReference>
<organism evidence="3 4">
    <name type="scientific">Actinomortierella ambigua</name>
    <dbReference type="NCBI Taxonomy" id="1343610"/>
    <lineage>
        <taxon>Eukaryota</taxon>
        <taxon>Fungi</taxon>
        <taxon>Fungi incertae sedis</taxon>
        <taxon>Mucoromycota</taxon>
        <taxon>Mortierellomycotina</taxon>
        <taxon>Mortierellomycetes</taxon>
        <taxon>Mortierellales</taxon>
        <taxon>Mortierellaceae</taxon>
        <taxon>Actinomortierella</taxon>
    </lineage>
</organism>